<feature type="transmembrane region" description="Helical" evidence="1">
    <location>
        <begin position="84"/>
        <end position="103"/>
    </location>
</feature>
<dbReference type="PANTHER" id="PTHR34821">
    <property type="entry name" value="INNER MEMBRANE PROTEIN YDCZ"/>
    <property type="match status" value="1"/>
</dbReference>
<dbReference type="AlphaFoldDB" id="A0A963YUL9"/>
<dbReference type="EMBL" id="JAESVB010000013">
    <property type="protein sequence ID" value="MCB8877371.1"/>
    <property type="molecule type" value="Genomic_DNA"/>
</dbReference>
<name>A0A963YUL9_9PROT</name>
<evidence type="ECO:0000256" key="1">
    <source>
        <dbReference type="SAM" id="Phobius"/>
    </source>
</evidence>
<dbReference type="Proteomes" id="UP000708298">
    <property type="component" value="Unassembled WGS sequence"/>
</dbReference>
<dbReference type="PANTHER" id="PTHR34821:SF2">
    <property type="entry name" value="INNER MEMBRANE PROTEIN YDCZ"/>
    <property type="match status" value="1"/>
</dbReference>
<evidence type="ECO:0000313" key="3">
    <source>
        <dbReference type="Proteomes" id="UP000708298"/>
    </source>
</evidence>
<keyword evidence="3" id="KW-1185">Reference proteome</keyword>
<dbReference type="RefSeq" id="WP_227323026.1">
    <property type="nucleotide sequence ID" value="NZ_JAESVB010000013.1"/>
</dbReference>
<reference evidence="2" key="2">
    <citation type="submission" date="2021-01" db="EMBL/GenBank/DDBJ databases">
        <authorList>
            <person name="Mieszkin S."/>
            <person name="Pouder E."/>
            <person name="Alain K."/>
        </authorList>
    </citation>
    <scope>NUCLEOTIDE SEQUENCE</scope>
    <source>
        <strain evidence="2">HW T2.11</strain>
    </source>
</reference>
<reference evidence="2" key="1">
    <citation type="journal article" date="2021" name="Microorganisms">
        <title>Acidisoma silvae sp. nov. and Acidisomacellulosilytica sp. nov., Two Acidophilic Bacteria Isolated from Decaying Wood, Hydrolyzing Cellulose and Producing Poly-3-hydroxybutyrate.</title>
        <authorList>
            <person name="Mieszkin S."/>
            <person name="Pouder E."/>
            <person name="Uroz S."/>
            <person name="Simon-Colin C."/>
            <person name="Alain K."/>
        </authorList>
    </citation>
    <scope>NUCLEOTIDE SEQUENCE</scope>
    <source>
        <strain evidence="2">HW T2.11</strain>
    </source>
</reference>
<dbReference type="Pfam" id="PF04657">
    <property type="entry name" value="DMT_YdcZ"/>
    <property type="match status" value="1"/>
</dbReference>
<keyword evidence="1" id="KW-1133">Transmembrane helix</keyword>
<keyword evidence="1" id="KW-0812">Transmembrane</keyword>
<organism evidence="2 3">
    <name type="scientific">Acidisoma silvae</name>
    <dbReference type="NCBI Taxonomy" id="2802396"/>
    <lineage>
        <taxon>Bacteria</taxon>
        <taxon>Pseudomonadati</taxon>
        <taxon>Pseudomonadota</taxon>
        <taxon>Alphaproteobacteria</taxon>
        <taxon>Acetobacterales</taxon>
        <taxon>Acidocellaceae</taxon>
        <taxon>Acidisoma</taxon>
    </lineage>
</organism>
<dbReference type="GO" id="GO:0005886">
    <property type="term" value="C:plasma membrane"/>
    <property type="evidence" value="ECO:0007669"/>
    <property type="project" value="TreeGrafter"/>
</dbReference>
<evidence type="ECO:0000313" key="2">
    <source>
        <dbReference type="EMBL" id="MCB8877371.1"/>
    </source>
</evidence>
<keyword evidence="1" id="KW-0472">Membrane</keyword>
<comment type="caution">
    <text evidence="2">The sequence shown here is derived from an EMBL/GenBank/DDBJ whole genome shotgun (WGS) entry which is preliminary data.</text>
</comment>
<feature type="transmembrane region" description="Helical" evidence="1">
    <location>
        <begin position="53"/>
        <end position="78"/>
    </location>
</feature>
<dbReference type="InterPro" id="IPR006750">
    <property type="entry name" value="YdcZ"/>
</dbReference>
<accession>A0A963YUL9</accession>
<gene>
    <name evidence="2" type="ORF">ASILVAE211_19405</name>
</gene>
<proteinExistence type="predicted"/>
<sequence>MIFCAAGAALTGTSFGAIAGKIGGLPWWAVVGGLCQLIFTITAASVTQKIGSAGFTVTVLVVAVILSLFLDAFGVMGLPVRDLTWPRLVGAALAVCGVTLVSIF</sequence>
<feature type="transmembrane region" description="Helical" evidence="1">
    <location>
        <begin position="26"/>
        <end position="46"/>
    </location>
</feature>
<protein>
    <submittedName>
        <fullName evidence="2">DMT family transporter</fullName>
    </submittedName>
</protein>